<evidence type="ECO:0000256" key="2">
    <source>
        <dbReference type="SAM" id="Phobius"/>
    </source>
</evidence>
<protein>
    <recommendedName>
        <fullName evidence="3">VWFA domain-containing protein</fullName>
    </recommendedName>
</protein>
<dbReference type="SUPFAM" id="SSF53850">
    <property type="entry name" value="Periplasmic binding protein-like II"/>
    <property type="match status" value="1"/>
</dbReference>
<dbReference type="Pfam" id="PF13531">
    <property type="entry name" value="SBP_bac_11"/>
    <property type="match status" value="1"/>
</dbReference>
<accession>Q827D3</accession>
<feature type="transmembrane region" description="Helical" evidence="2">
    <location>
        <begin position="62"/>
        <end position="84"/>
    </location>
</feature>
<evidence type="ECO:0000313" key="4">
    <source>
        <dbReference type="EMBL" id="BAC74702.1"/>
    </source>
</evidence>
<keyword evidence="2" id="KW-0472">Membrane</keyword>
<organism evidence="4 5">
    <name type="scientific">Streptomyces avermitilis (strain ATCC 31267 / DSM 46492 / JCM 5070 / NBRC 14893 / NCIMB 12804 / NRRL 8165 / MA-4680)</name>
    <dbReference type="NCBI Taxonomy" id="227882"/>
    <lineage>
        <taxon>Bacteria</taxon>
        <taxon>Bacillati</taxon>
        <taxon>Actinomycetota</taxon>
        <taxon>Actinomycetes</taxon>
        <taxon>Kitasatosporales</taxon>
        <taxon>Streptomycetaceae</taxon>
        <taxon>Streptomyces</taxon>
    </lineage>
</organism>
<feature type="region of interest" description="Disordered" evidence="1">
    <location>
        <begin position="262"/>
        <end position="289"/>
    </location>
</feature>
<dbReference type="Gene3D" id="3.40.50.410">
    <property type="entry name" value="von Willebrand factor, type A domain"/>
    <property type="match status" value="1"/>
</dbReference>
<keyword evidence="5" id="KW-1185">Reference proteome</keyword>
<evidence type="ECO:0000256" key="1">
    <source>
        <dbReference type="SAM" id="MobiDB-lite"/>
    </source>
</evidence>
<name>Q827D3_STRAW</name>
<dbReference type="AlphaFoldDB" id="Q827D3"/>
<feature type="domain" description="VWFA" evidence="3">
    <location>
        <begin position="419"/>
        <end position="616"/>
    </location>
</feature>
<reference evidence="4 5" key="2">
    <citation type="journal article" date="2003" name="Nat. Biotechnol.">
        <title>Complete genome sequence and comparative analysis of the industrial microorganism Streptomyces avermitilis.</title>
        <authorList>
            <person name="Ikeda H."/>
            <person name="Ishikawa J."/>
            <person name="Hanamoto A."/>
            <person name="Shinose M."/>
            <person name="Kikuchi H."/>
            <person name="Shiba T."/>
            <person name="Sakaki Y."/>
            <person name="Hattori M."/>
            <person name="Omura S."/>
        </authorList>
    </citation>
    <scope>NUCLEOTIDE SEQUENCE [LARGE SCALE GENOMIC DNA]</scope>
    <source>
        <strain evidence="5">ATCC 31267 / DSM 46492 / JCM 5070 / NBRC 14893 / NCIMB 12804 / NRRL 8165 / MA-4680</strain>
    </source>
</reference>
<dbReference type="SMART" id="SM00327">
    <property type="entry name" value="VWA"/>
    <property type="match status" value="1"/>
</dbReference>
<dbReference type="InterPro" id="IPR036465">
    <property type="entry name" value="vWFA_dom_sf"/>
</dbReference>
<feature type="compositionally biased region" description="Polar residues" evidence="1">
    <location>
        <begin position="263"/>
        <end position="285"/>
    </location>
</feature>
<dbReference type="EMBL" id="BA000030">
    <property type="protein sequence ID" value="BAC74702.1"/>
    <property type="molecule type" value="Genomic_DNA"/>
</dbReference>
<reference evidence="4 5" key="3">
    <citation type="journal article" date="2014" name="J. Ind. Microbiol. Biotechnol.">
        <title>Genome mining of the Streptomyces avermitilis genome and development of genome-minimized hosts for heterologous expression of biosynthetic gene clusters.</title>
        <authorList>
            <person name="Ikeda H."/>
            <person name="Shin-ya K."/>
            <person name="Omura S."/>
        </authorList>
    </citation>
    <scope>NUCLEOTIDE SEQUENCE [LARGE SCALE GENOMIC DNA]</scope>
    <source>
        <strain evidence="5">ATCC 31267 / DSM 46492 / JCM 5070 / NBRC 14893 / NCIMB 12804 / NRRL 8165 / MA-4680</strain>
    </source>
</reference>
<proteinExistence type="predicted"/>
<evidence type="ECO:0000259" key="3">
    <source>
        <dbReference type="PROSITE" id="PS50234"/>
    </source>
</evidence>
<dbReference type="eggNOG" id="COG2304">
    <property type="taxonomic scope" value="Bacteria"/>
</dbReference>
<dbReference type="SUPFAM" id="SSF53300">
    <property type="entry name" value="vWA-like"/>
    <property type="match status" value="1"/>
</dbReference>
<keyword evidence="2" id="KW-0812">Transmembrane</keyword>
<evidence type="ECO:0000313" key="5">
    <source>
        <dbReference type="Proteomes" id="UP000000428"/>
    </source>
</evidence>
<gene>
    <name evidence="4" type="ORF">SAVERM_6991</name>
</gene>
<dbReference type="KEGG" id="sma:SAVERM_6991"/>
<sequence length="623" mass="66317">MRDRPLGDGRRTGVPPPRVLPYVRLTAHGSTGRATVMGRHSLPDGYGAGGVDPRTRARRRTVAIATALVLTVAAGTAAAVRGGLLSFGSSCQDHAVRLKIAASPDVAPALRAAADEARRKNITSDGHCLDIHVTARDAYQVTESLLSGRKSDIQAWVPDADLWVRRVTADARATQVTQAGNIASSPVGMAVVPTAAKSLGWPDKTYTWTELAGATLREDRPKLGTADPSRSATGLLALTRLTGATAKVKEGDTRTAAMAKALSQRTADSDSQVLETLPRDSSGTEQGDPKRNQALILSEQAAFTHNTSADSDLKLDLFYPKDGSPRLDYPFTLVDQPRLSTDESRAALRFMTLLEQPKGTRILQKHGFRIDDEDVSATVVTAAGGRSPQPYEEPAPEPASEKTLQESLGTWTITVQSARITTVVDISASMSEAVPGSSRSRMDVTKASLLQTLTTFTPDDEIGLWNFSAKLDGDKDYRVLVPTGRLGDRGGRDTQRDRLSAAFSALEPVRGGATGLYDTTLAAYKAATASYVKGKFNALVILTDGVNEDPGSISRSTLLTQLRKLADPRHPVPLIMIAVGPEAHRQEAERIAGATGGSGHQVDSPAQIHSVILKAIMEAGNQS</sequence>
<keyword evidence="2" id="KW-1133">Transmembrane helix</keyword>
<dbReference type="InterPro" id="IPR002035">
    <property type="entry name" value="VWF_A"/>
</dbReference>
<reference evidence="4 5" key="1">
    <citation type="journal article" date="2001" name="Proc. Natl. Acad. Sci. U.S.A.">
        <title>Genome sequence of an industrial microorganism Streptomyces avermitilis: deducing the ability of producing secondary metabolites.</title>
        <authorList>
            <person name="Omura S."/>
            <person name="Ikeda H."/>
            <person name="Ishikawa J."/>
            <person name="Hanamoto A."/>
            <person name="Takahashi C."/>
            <person name="Shinose M."/>
            <person name="Takahashi Y."/>
            <person name="Horikawa H."/>
            <person name="Nakazawa H."/>
            <person name="Osonoe T."/>
            <person name="Kikuchi H."/>
            <person name="Shiba T."/>
            <person name="Sakaki Y."/>
            <person name="Hattori M."/>
        </authorList>
    </citation>
    <scope>NUCLEOTIDE SEQUENCE [LARGE SCALE GENOMIC DNA]</scope>
    <source>
        <strain evidence="5">ATCC 31267 / DSM 46492 / JCM 5070 / NBRC 14893 / NCIMB 12804 / NRRL 8165 / MA-4680</strain>
    </source>
</reference>
<dbReference type="CDD" id="cd01456">
    <property type="entry name" value="vWA_ywmD_type"/>
    <property type="match status" value="1"/>
</dbReference>
<dbReference type="HOGENOM" id="CLU_018489_2_0_11"/>
<dbReference type="Proteomes" id="UP000000428">
    <property type="component" value="Chromosome"/>
</dbReference>
<dbReference type="PROSITE" id="PS50234">
    <property type="entry name" value="VWFA"/>
    <property type="match status" value="1"/>
</dbReference>